<name>A0ABR3GDY0_9PEZI</name>
<reference evidence="2 3" key="1">
    <citation type="submission" date="2024-02" db="EMBL/GenBank/DDBJ databases">
        <title>Discinaceae phylogenomics.</title>
        <authorList>
            <person name="Dirks A.C."/>
            <person name="James T.Y."/>
        </authorList>
    </citation>
    <scope>NUCLEOTIDE SEQUENCE [LARGE SCALE GENOMIC DNA]</scope>
    <source>
        <strain evidence="2 3">ACD0624</strain>
    </source>
</reference>
<evidence type="ECO:0000313" key="2">
    <source>
        <dbReference type="EMBL" id="KAL0634129.1"/>
    </source>
</evidence>
<feature type="region of interest" description="Disordered" evidence="1">
    <location>
        <begin position="92"/>
        <end position="117"/>
    </location>
</feature>
<sequence length="268" mass="29226">MSNSIFASMPYSSSRPSQPTTANAQDAMEYSWIMKGDTQPTIDTQQPGPSKRSTKNRDKIIFKLARDGLAGPYSTRAPYPGFVRPAMGPTQPTVNPAQSPVNPTQSTVNPAQSTVNPTQSPIEAALSNLISTQSSVDPARAAAPRRIALVVKMFSVPAGLKVPRALSGLTDMMLEIETYDDFIEYLYETLGLYDYGGGIKQIEATTRPSTGSLSALKPWDLKDELLCEENWEAVLNVAEVQGWLGVIVKVLAVRESEKEVSGKKRSWE</sequence>
<feature type="compositionally biased region" description="Polar residues" evidence="1">
    <location>
        <begin position="38"/>
        <end position="48"/>
    </location>
</feature>
<evidence type="ECO:0000313" key="3">
    <source>
        <dbReference type="Proteomes" id="UP001447188"/>
    </source>
</evidence>
<accession>A0ABR3GDY0</accession>
<dbReference type="Proteomes" id="UP001447188">
    <property type="component" value="Unassembled WGS sequence"/>
</dbReference>
<comment type="caution">
    <text evidence="2">The sequence shown here is derived from an EMBL/GenBank/DDBJ whole genome shotgun (WGS) entry which is preliminary data.</text>
</comment>
<feature type="compositionally biased region" description="Polar residues" evidence="1">
    <location>
        <begin position="1"/>
        <end position="24"/>
    </location>
</feature>
<organism evidence="2 3">
    <name type="scientific">Discina gigas</name>
    <dbReference type="NCBI Taxonomy" id="1032678"/>
    <lineage>
        <taxon>Eukaryota</taxon>
        <taxon>Fungi</taxon>
        <taxon>Dikarya</taxon>
        <taxon>Ascomycota</taxon>
        <taxon>Pezizomycotina</taxon>
        <taxon>Pezizomycetes</taxon>
        <taxon>Pezizales</taxon>
        <taxon>Discinaceae</taxon>
        <taxon>Discina</taxon>
    </lineage>
</organism>
<proteinExistence type="predicted"/>
<dbReference type="EMBL" id="JBBBZM010000103">
    <property type="protein sequence ID" value="KAL0634129.1"/>
    <property type="molecule type" value="Genomic_DNA"/>
</dbReference>
<gene>
    <name evidence="2" type="ORF">Q9L58_006936</name>
</gene>
<evidence type="ECO:0000256" key="1">
    <source>
        <dbReference type="SAM" id="MobiDB-lite"/>
    </source>
</evidence>
<keyword evidence="3" id="KW-1185">Reference proteome</keyword>
<feature type="region of interest" description="Disordered" evidence="1">
    <location>
        <begin position="1"/>
        <end position="25"/>
    </location>
</feature>
<feature type="region of interest" description="Disordered" evidence="1">
    <location>
        <begin position="38"/>
        <end position="57"/>
    </location>
</feature>
<protein>
    <submittedName>
        <fullName evidence="2">Uncharacterized protein</fullName>
    </submittedName>
</protein>